<dbReference type="InterPro" id="IPR039022">
    <property type="entry name" value="KaiB-like"/>
</dbReference>
<proteinExistence type="predicted"/>
<feature type="domain" description="KaiB" evidence="1">
    <location>
        <begin position="15"/>
        <end position="96"/>
    </location>
</feature>
<dbReference type="InterPro" id="IPR011649">
    <property type="entry name" value="KaiB_domain"/>
</dbReference>
<dbReference type="AlphaFoldDB" id="A0A5B2VZW7"/>
<dbReference type="RefSeq" id="WP_149838474.1">
    <property type="nucleotide sequence ID" value="NZ_VUOC01000002.1"/>
</dbReference>
<dbReference type="EMBL" id="VUOC01000002">
    <property type="protein sequence ID" value="KAA2243599.1"/>
    <property type="molecule type" value="Genomic_DNA"/>
</dbReference>
<organism evidence="2 3">
    <name type="scientific">Chitinophaga agrisoli</name>
    <dbReference type="NCBI Taxonomy" id="2607653"/>
    <lineage>
        <taxon>Bacteria</taxon>
        <taxon>Pseudomonadati</taxon>
        <taxon>Bacteroidota</taxon>
        <taxon>Chitinophagia</taxon>
        <taxon>Chitinophagales</taxon>
        <taxon>Chitinophagaceae</taxon>
        <taxon>Chitinophaga</taxon>
    </lineage>
</organism>
<dbReference type="Gene3D" id="3.40.30.10">
    <property type="entry name" value="Glutaredoxin"/>
    <property type="match status" value="1"/>
</dbReference>
<dbReference type="InterPro" id="IPR036249">
    <property type="entry name" value="Thioredoxin-like_sf"/>
</dbReference>
<dbReference type="Pfam" id="PF07689">
    <property type="entry name" value="KaiB"/>
    <property type="match status" value="1"/>
</dbReference>
<accession>A0A5B2VZW7</accession>
<dbReference type="SMART" id="SM01248">
    <property type="entry name" value="KaiB"/>
    <property type="match status" value="1"/>
</dbReference>
<reference evidence="2 3" key="1">
    <citation type="submission" date="2019-09" db="EMBL/GenBank/DDBJ databases">
        <title>Chitinophaga ginsengihumi sp. nov., isolated from soil of ginseng rhizosphere.</title>
        <authorList>
            <person name="Lee J."/>
        </authorList>
    </citation>
    <scope>NUCLEOTIDE SEQUENCE [LARGE SCALE GENOMIC DNA]</scope>
    <source>
        <strain evidence="2 3">BN140078</strain>
    </source>
</reference>
<evidence type="ECO:0000313" key="3">
    <source>
        <dbReference type="Proteomes" id="UP000324611"/>
    </source>
</evidence>
<dbReference type="SUPFAM" id="SSF52833">
    <property type="entry name" value="Thioredoxin-like"/>
    <property type="match status" value="1"/>
</dbReference>
<dbReference type="GO" id="GO:0048511">
    <property type="term" value="P:rhythmic process"/>
    <property type="evidence" value="ECO:0007669"/>
    <property type="project" value="InterPro"/>
</dbReference>
<dbReference type="CDD" id="cd02978">
    <property type="entry name" value="KaiB_like"/>
    <property type="match status" value="1"/>
</dbReference>
<sequence length="98" mass="11029">MKGKDNNGSTEYVLRLFITGASPNSARAVANLKSICETYIKDRYALEVIDVYQQRQLAKEEQIVAMPLLIIKQPLPEKRLIGDMSDMQKVLKGLGITF</sequence>
<protein>
    <submittedName>
        <fullName evidence="2">Circadian clock protein KaiB</fullName>
    </submittedName>
</protein>
<gene>
    <name evidence="2" type="ORF">F0L74_14015</name>
</gene>
<reference evidence="2 3" key="2">
    <citation type="submission" date="2019-09" db="EMBL/GenBank/DDBJ databases">
        <authorList>
            <person name="Jin C."/>
        </authorList>
    </citation>
    <scope>NUCLEOTIDE SEQUENCE [LARGE SCALE GENOMIC DNA]</scope>
    <source>
        <strain evidence="2 3">BN140078</strain>
    </source>
</reference>
<comment type="caution">
    <text evidence="2">The sequence shown here is derived from an EMBL/GenBank/DDBJ whole genome shotgun (WGS) entry which is preliminary data.</text>
</comment>
<dbReference type="PANTHER" id="PTHR41709:SF2">
    <property type="entry name" value="CIRCADIAN CLOCK PROTEIN KAIB2"/>
    <property type="match status" value="1"/>
</dbReference>
<keyword evidence="3" id="KW-1185">Reference proteome</keyword>
<evidence type="ECO:0000259" key="1">
    <source>
        <dbReference type="SMART" id="SM01248"/>
    </source>
</evidence>
<evidence type="ECO:0000313" key="2">
    <source>
        <dbReference type="EMBL" id="KAA2243599.1"/>
    </source>
</evidence>
<name>A0A5B2VZW7_9BACT</name>
<dbReference type="Proteomes" id="UP000324611">
    <property type="component" value="Unassembled WGS sequence"/>
</dbReference>
<dbReference type="PANTHER" id="PTHR41709">
    <property type="entry name" value="KAIB-LIKE PROTEIN 1"/>
    <property type="match status" value="1"/>
</dbReference>